<accession>A0A1Q9ETF2</accession>
<dbReference type="InterPro" id="IPR027450">
    <property type="entry name" value="AlkB-like"/>
</dbReference>
<comment type="subcellular location">
    <subcellularLocation>
        <location evidence="1">Nucleus</location>
    </subcellularLocation>
</comment>
<dbReference type="OrthoDB" id="409625at2759"/>
<evidence type="ECO:0000256" key="13">
    <source>
        <dbReference type="PROSITE-ProRule" id="PRU00332"/>
    </source>
</evidence>
<dbReference type="InterPro" id="IPR005123">
    <property type="entry name" value="Oxoglu/Fe-dep_dioxygenase_dom"/>
</dbReference>
<dbReference type="PROSITE" id="PS50961">
    <property type="entry name" value="HTH_LA"/>
    <property type="match status" value="1"/>
</dbReference>
<evidence type="ECO:0000256" key="14">
    <source>
        <dbReference type="PROSITE-ProRule" id="PRU00723"/>
    </source>
</evidence>
<feature type="compositionally biased region" description="Polar residues" evidence="15">
    <location>
        <begin position="459"/>
        <end position="474"/>
    </location>
</feature>
<dbReference type="InterPro" id="IPR037151">
    <property type="entry name" value="AlkB-like_sf"/>
</dbReference>
<evidence type="ECO:0000259" key="17">
    <source>
        <dbReference type="PROSITE" id="PS50961"/>
    </source>
</evidence>
<dbReference type="Gene3D" id="2.60.120.590">
    <property type="entry name" value="Alpha-ketoglutarate-dependent dioxygenase AlkB-like"/>
    <property type="match status" value="1"/>
</dbReference>
<keyword evidence="5" id="KW-0747">Spliceosome</keyword>
<dbReference type="Gene3D" id="2.30.30.100">
    <property type="match status" value="1"/>
</dbReference>
<dbReference type="InterPro" id="IPR010920">
    <property type="entry name" value="LSM_dom_sf"/>
</dbReference>
<comment type="similarity">
    <text evidence="2">Belongs to the snRNP Sm proteins family. SmF/LSm6 subfamily.</text>
</comment>
<dbReference type="GO" id="GO:0003723">
    <property type="term" value="F:RNA binding"/>
    <property type="evidence" value="ECO:0007669"/>
    <property type="project" value="UniProtKB-UniRule"/>
</dbReference>
<name>A0A1Q9ETF2_SYMMI</name>
<keyword evidence="6 14" id="KW-0863">Zinc-finger</keyword>
<dbReference type="PANTHER" id="PTHR11021">
    <property type="entry name" value="SMALL NUCLEAR RIBONUCLEOPROTEIN F SNRNP-F"/>
    <property type="match status" value="1"/>
</dbReference>
<feature type="domain" description="Sm" evidence="19">
    <location>
        <begin position="32"/>
        <end position="104"/>
    </location>
</feature>
<protein>
    <recommendedName>
        <fullName evidence="12">Sm protein F</fullName>
    </recommendedName>
</protein>
<evidence type="ECO:0000256" key="12">
    <source>
        <dbReference type="ARBA" id="ARBA00030144"/>
    </source>
</evidence>
<keyword evidence="4 14" id="KW-0479">Metal-binding</keyword>
<dbReference type="SUPFAM" id="SSF90229">
    <property type="entry name" value="CCCH zinc finger"/>
    <property type="match status" value="1"/>
</dbReference>
<dbReference type="InterPro" id="IPR006630">
    <property type="entry name" value="La_HTH"/>
</dbReference>
<dbReference type="SMART" id="SM00651">
    <property type="entry name" value="Sm"/>
    <property type="match status" value="1"/>
</dbReference>
<dbReference type="Pfam" id="PF13532">
    <property type="entry name" value="2OG-FeII_Oxy_2"/>
    <property type="match status" value="1"/>
</dbReference>
<evidence type="ECO:0000259" key="16">
    <source>
        <dbReference type="PROSITE" id="PS50103"/>
    </source>
</evidence>
<dbReference type="Pfam" id="PF01423">
    <property type="entry name" value="LSM"/>
    <property type="match status" value="1"/>
</dbReference>
<organism evidence="20 21">
    <name type="scientific">Symbiodinium microadriaticum</name>
    <name type="common">Dinoflagellate</name>
    <name type="synonym">Zooxanthella microadriatica</name>
    <dbReference type="NCBI Taxonomy" id="2951"/>
    <lineage>
        <taxon>Eukaryota</taxon>
        <taxon>Sar</taxon>
        <taxon>Alveolata</taxon>
        <taxon>Dinophyceae</taxon>
        <taxon>Suessiales</taxon>
        <taxon>Symbiodiniaceae</taxon>
        <taxon>Symbiodinium</taxon>
    </lineage>
</organism>
<dbReference type="SUPFAM" id="SSF50182">
    <property type="entry name" value="Sm-like ribonucleoproteins"/>
    <property type="match status" value="1"/>
</dbReference>
<dbReference type="InterPro" id="IPR047575">
    <property type="entry name" value="Sm"/>
</dbReference>
<dbReference type="PROSITE" id="PS52002">
    <property type="entry name" value="SM"/>
    <property type="match status" value="1"/>
</dbReference>
<dbReference type="GO" id="GO:0071013">
    <property type="term" value="C:catalytic step 2 spliceosome"/>
    <property type="evidence" value="ECO:0007669"/>
    <property type="project" value="TreeGrafter"/>
</dbReference>
<dbReference type="CDD" id="cd07323">
    <property type="entry name" value="LAM"/>
    <property type="match status" value="1"/>
</dbReference>
<feature type="domain" description="HTH La-type RNA-binding" evidence="17">
    <location>
        <begin position="139"/>
        <end position="231"/>
    </location>
</feature>
<dbReference type="SUPFAM" id="SSF51197">
    <property type="entry name" value="Clavaminate synthase-like"/>
    <property type="match status" value="1"/>
</dbReference>
<feature type="domain" description="C3H1-type" evidence="16">
    <location>
        <begin position="107"/>
        <end position="134"/>
    </location>
</feature>
<evidence type="ECO:0000256" key="4">
    <source>
        <dbReference type="ARBA" id="ARBA00022723"/>
    </source>
</evidence>
<dbReference type="Gene3D" id="1.10.10.10">
    <property type="entry name" value="Winged helix-like DNA-binding domain superfamily/Winged helix DNA-binding domain"/>
    <property type="match status" value="1"/>
</dbReference>
<dbReference type="InterPro" id="IPR036388">
    <property type="entry name" value="WH-like_DNA-bd_sf"/>
</dbReference>
<keyword evidence="8 13" id="KW-0694">RNA-binding</keyword>
<dbReference type="GO" id="GO:0034715">
    <property type="term" value="C:pICln-Sm protein complex"/>
    <property type="evidence" value="ECO:0007669"/>
    <property type="project" value="TreeGrafter"/>
</dbReference>
<dbReference type="InterPro" id="IPR036390">
    <property type="entry name" value="WH_DNA-bd_sf"/>
</dbReference>
<proteinExistence type="inferred from homology"/>
<dbReference type="GO" id="GO:0000398">
    <property type="term" value="P:mRNA splicing, via spliceosome"/>
    <property type="evidence" value="ECO:0007669"/>
    <property type="project" value="InterPro"/>
</dbReference>
<dbReference type="PROSITE" id="PS51471">
    <property type="entry name" value="FE2OG_OXY"/>
    <property type="match status" value="1"/>
</dbReference>
<dbReference type="GO" id="GO:0008270">
    <property type="term" value="F:zinc ion binding"/>
    <property type="evidence" value="ECO:0007669"/>
    <property type="project" value="UniProtKB-KW"/>
</dbReference>
<dbReference type="Proteomes" id="UP000186817">
    <property type="component" value="Unassembled WGS sequence"/>
</dbReference>
<feature type="zinc finger region" description="C3H1-type" evidence="14">
    <location>
        <begin position="107"/>
        <end position="134"/>
    </location>
</feature>
<keyword evidence="7 14" id="KW-0862">Zinc</keyword>
<dbReference type="AlphaFoldDB" id="A0A1Q9ETF2"/>
<keyword evidence="9" id="KW-0508">mRNA splicing</keyword>
<keyword evidence="21" id="KW-1185">Reference proteome</keyword>
<dbReference type="InterPro" id="IPR001163">
    <property type="entry name" value="Sm_dom_euk/arc"/>
</dbReference>
<evidence type="ECO:0000259" key="18">
    <source>
        <dbReference type="PROSITE" id="PS51471"/>
    </source>
</evidence>
<evidence type="ECO:0000256" key="1">
    <source>
        <dbReference type="ARBA" id="ARBA00004123"/>
    </source>
</evidence>
<dbReference type="Pfam" id="PF05383">
    <property type="entry name" value="La"/>
    <property type="match status" value="1"/>
</dbReference>
<sequence>MGSILTCSRWALAQDPTLLVAVSGTMATVPVNPKPFLNDLTGKLVLCKLKWGMEYKGSLKSIDPYMNLQLLNTEEWVDGSFRGNLGEVFIRCNNVLYIRGMADEESDMLIPPCHYFQMGCCTKGAACKFSHSHVASRSRQEDALRMEALRLQVEYYLSDENLLTDNFFQDLIHSSEGGWIAIESFLGCPRIHQLRATATELIAALRWSKQLRLREWPQGKEAVCRTSPPPKPKVHATTVPVPAGEDTLEFRPLKLLRDFTAGWQAVVEDVDRRSFCFVKRTSAPEDVLRQEFDLLLSSGHWQTLTSKTGAVTRSTAWYVSPGCCCRYVYGDTAVLPRDKPRWLADVEARVLGELCGLREDEWPNSVNMNLYEDESQNVGWHSDDEGLFRGCQADCRIISASWGASRRFEVAVKDRNHVSGKPSVFYDTLNSVTLNSGDLCTMEGLFQKHFSHQVAKGNSVESPKSSDSTNSESMASPEETSRYRSARINLTWRYIVSHRSYCRRSRPDGESPRLQPP</sequence>
<dbReference type="InterPro" id="IPR034100">
    <property type="entry name" value="Sm_F"/>
</dbReference>
<dbReference type="EMBL" id="LSRX01000073">
    <property type="protein sequence ID" value="OLQ10698.1"/>
    <property type="molecule type" value="Genomic_DNA"/>
</dbReference>
<evidence type="ECO:0000256" key="15">
    <source>
        <dbReference type="SAM" id="MobiDB-lite"/>
    </source>
</evidence>
<evidence type="ECO:0000256" key="3">
    <source>
        <dbReference type="ARBA" id="ARBA00022664"/>
    </source>
</evidence>
<evidence type="ECO:0000256" key="11">
    <source>
        <dbReference type="ARBA" id="ARBA00023274"/>
    </source>
</evidence>
<evidence type="ECO:0000256" key="9">
    <source>
        <dbReference type="ARBA" id="ARBA00023187"/>
    </source>
</evidence>
<dbReference type="InterPro" id="IPR000571">
    <property type="entry name" value="Znf_CCCH"/>
</dbReference>
<evidence type="ECO:0000256" key="7">
    <source>
        <dbReference type="ARBA" id="ARBA00022833"/>
    </source>
</evidence>
<feature type="domain" description="Fe2OG dioxygenase" evidence="18">
    <location>
        <begin position="362"/>
        <end position="496"/>
    </location>
</feature>
<comment type="caution">
    <text evidence="20">The sequence shown here is derived from an EMBL/GenBank/DDBJ whole genome shotgun (WGS) entry which is preliminary data.</text>
</comment>
<dbReference type="SUPFAM" id="SSF46785">
    <property type="entry name" value="Winged helix' DNA-binding domain"/>
    <property type="match status" value="1"/>
</dbReference>
<evidence type="ECO:0000256" key="5">
    <source>
        <dbReference type="ARBA" id="ARBA00022728"/>
    </source>
</evidence>
<keyword evidence="3" id="KW-0507">mRNA processing</keyword>
<evidence type="ECO:0000313" key="21">
    <source>
        <dbReference type="Proteomes" id="UP000186817"/>
    </source>
</evidence>
<evidence type="ECO:0000256" key="8">
    <source>
        <dbReference type="ARBA" id="ARBA00022884"/>
    </source>
</evidence>
<dbReference type="PANTHER" id="PTHR11021:SF0">
    <property type="entry name" value="SMALL NUCLEAR RIBONUCLEOPROTEIN F"/>
    <property type="match status" value="1"/>
</dbReference>
<keyword evidence="11 20" id="KW-0687">Ribonucleoprotein</keyword>
<evidence type="ECO:0000256" key="10">
    <source>
        <dbReference type="ARBA" id="ARBA00023242"/>
    </source>
</evidence>
<dbReference type="InterPro" id="IPR016487">
    <property type="entry name" value="Lsm6/sSmF"/>
</dbReference>
<dbReference type="SMART" id="SM00356">
    <property type="entry name" value="ZnF_C3H1"/>
    <property type="match status" value="1"/>
</dbReference>
<dbReference type="GO" id="GO:0005685">
    <property type="term" value="C:U1 snRNP"/>
    <property type="evidence" value="ECO:0007669"/>
    <property type="project" value="TreeGrafter"/>
</dbReference>
<dbReference type="CDD" id="cd01722">
    <property type="entry name" value="Sm_F"/>
    <property type="match status" value="1"/>
</dbReference>
<evidence type="ECO:0000256" key="2">
    <source>
        <dbReference type="ARBA" id="ARBA00007927"/>
    </source>
</evidence>
<gene>
    <name evidence="20" type="ORF">AK812_SmicGene5546</name>
</gene>
<feature type="region of interest" description="Disordered" evidence="15">
    <location>
        <begin position="456"/>
        <end position="482"/>
    </location>
</feature>
<dbReference type="PROSITE" id="PS50103">
    <property type="entry name" value="ZF_C3H1"/>
    <property type="match status" value="1"/>
</dbReference>
<dbReference type="SMART" id="SM00715">
    <property type="entry name" value="LA"/>
    <property type="match status" value="1"/>
</dbReference>
<dbReference type="OMA" id="WPNSVNM"/>
<keyword evidence="10" id="KW-0539">Nucleus</keyword>
<evidence type="ECO:0000256" key="6">
    <source>
        <dbReference type="ARBA" id="ARBA00022771"/>
    </source>
</evidence>
<evidence type="ECO:0000259" key="19">
    <source>
        <dbReference type="PROSITE" id="PS52002"/>
    </source>
</evidence>
<reference evidence="20 21" key="1">
    <citation type="submission" date="2016-02" db="EMBL/GenBank/DDBJ databases">
        <title>Genome analysis of coral dinoflagellate symbionts highlights evolutionary adaptations to a symbiotic lifestyle.</title>
        <authorList>
            <person name="Aranda M."/>
            <person name="Li Y."/>
            <person name="Liew Y.J."/>
            <person name="Baumgarten S."/>
            <person name="Simakov O."/>
            <person name="Wilson M."/>
            <person name="Piel J."/>
            <person name="Ashoor H."/>
            <person name="Bougouffa S."/>
            <person name="Bajic V.B."/>
            <person name="Ryu T."/>
            <person name="Ravasi T."/>
            <person name="Bayer T."/>
            <person name="Micklem G."/>
            <person name="Kim H."/>
            <person name="Bhak J."/>
            <person name="Lajeunesse T.C."/>
            <person name="Voolstra C.R."/>
        </authorList>
    </citation>
    <scope>NUCLEOTIDE SEQUENCE [LARGE SCALE GENOMIC DNA]</scope>
    <source>
        <strain evidence="20 21">CCMP2467</strain>
    </source>
</reference>
<evidence type="ECO:0000313" key="20">
    <source>
        <dbReference type="EMBL" id="OLQ10698.1"/>
    </source>
</evidence>
<dbReference type="InterPro" id="IPR036855">
    <property type="entry name" value="Znf_CCCH_sf"/>
</dbReference>